<dbReference type="HOGENOM" id="CLU_076893_0_0_2"/>
<dbReference type="InterPro" id="IPR007560">
    <property type="entry name" value="Restrct_endonuc_IV_Mrr"/>
</dbReference>
<dbReference type="InParanoid" id="Q8TKG4"/>
<dbReference type="InterPro" id="IPR011335">
    <property type="entry name" value="Restrct_endonuc-II-like"/>
</dbReference>
<dbReference type="InterPro" id="IPR011856">
    <property type="entry name" value="tRNA_endonuc-like_dom_sf"/>
</dbReference>
<evidence type="ECO:0000313" key="3">
    <source>
        <dbReference type="EMBL" id="AAM06810.1"/>
    </source>
</evidence>
<organism evidence="3 4">
    <name type="scientific">Methanosarcina acetivorans (strain ATCC 35395 / DSM 2834 / JCM 12185 / C2A)</name>
    <dbReference type="NCBI Taxonomy" id="188937"/>
    <lineage>
        <taxon>Archaea</taxon>
        <taxon>Methanobacteriati</taxon>
        <taxon>Methanobacteriota</taxon>
        <taxon>Stenosarchaea group</taxon>
        <taxon>Methanomicrobia</taxon>
        <taxon>Methanosarcinales</taxon>
        <taxon>Methanosarcinaceae</taxon>
        <taxon>Methanosarcina</taxon>
    </lineage>
</organism>
<dbReference type="AlphaFoldDB" id="Q8TKG4"/>
<keyword evidence="4" id="KW-1185">Reference proteome</keyword>
<dbReference type="GO" id="GO:0003677">
    <property type="term" value="F:DNA binding"/>
    <property type="evidence" value="ECO:0007669"/>
    <property type="project" value="InterPro"/>
</dbReference>
<evidence type="ECO:0000313" key="4">
    <source>
        <dbReference type="Proteomes" id="UP000002487"/>
    </source>
</evidence>
<gene>
    <name evidence="3" type="ordered locus">MA_3443</name>
</gene>
<keyword evidence="1" id="KW-0175">Coiled coil</keyword>
<reference evidence="3 4" key="1">
    <citation type="journal article" date="2002" name="Genome Res.">
        <title>The genome of Methanosarcina acetivorans reveals extensive metabolic and physiological diversity.</title>
        <authorList>
            <person name="Galagan J.E."/>
            <person name="Nusbaum C."/>
            <person name="Roy A."/>
            <person name="Endrizzi M.G."/>
            <person name="Macdonald P."/>
            <person name="FitzHugh W."/>
            <person name="Calvo S."/>
            <person name="Engels R."/>
            <person name="Smirnov S."/>
            <person name="Atnoor D."/>
            <person name="Brown A."/>
            <person name="Allen N."/>
            <person name="Naylor J."/>
            <person name="Stange-Thomann N."/>
            <person name="DeArellano K."/>
            <person name="Johnson R."/>
            <person name="Linton L."/>
            <person name="McEwan P."/>
            <person name="McKernan K."/>
            <person name="Talamas J."/>
            <person name="Tirrell A."/>
            <person name="Ye W."/>
            <person name="Zimmer A."/>
            <person name="Barber R.D."/>
            <person name="Cann I."/>
            <person name="Graham D.E."/>
            <person name="Grahame D.A."/>
            <person name="Guss A."/>
            <person name="Hedderich R."/>
            <person name="Ingram-Smith C."/>
            <person name="Kuettner C.H."/>
            <person name="Krzycki J.A."/>
            <person name="Leigh J.A."/>
            <person name="Li W."/>
            <person name="Liu J."/>
            <person name="Mukhopadhyay B."/>
            <person name="Reeve J.N."/>
            <person name="Smith K."/>
            <person name="Springer T.A."/>
            <person name="Umayam L.A."/>
            <person name="White O."/>
            <person name="White R.H."/>
            <person name="de Macario E.C."/>
            <person name="Ferry J.G."/>
            <person name="Jarrell K.F."/>
            <person name="Jing H."/>
            <person name="Macario A.J.L."/>
            <person name="Paulsen I."/>
            <person name="Pritchett M."/>
            <person name="Sowers K.R."/>
            <person name="Swanson R.V."/>
            <person name="Zinder S.H."/>
            <person name="Lander E."/>
            <person name="Metcalf W.W."/>
            <person name="Birren B."/>
        </authorList>
    </citation>
    <scope>NUCLEOTIDE SEQUENCE [LARGE SCALE GENOMIC DNA]</scope>
    <source>
        <strain evidence="4">ATCC 35395 / DSM 2834 / JCM 12185 / C2A</strain>
    </source>
</reference>
<proteinExistence type="predicted"/>
<evidence type="ECO:0000256" key="1">
    <source>
        <dbReference type="SAM" id="Coils"/>
    </source>
</evidence>
<dbReference type="Pfam" id="PF04471">
    <property type="entry name" value="Mrr_cat"/>
    <property type="match status" value="1"/>
</dbReference>
<protein>
    <recommendedName>
        <fullName evidence="2">Restriction endonuclease type IV Mrr domain-containing protein</fullName>
    </recommendedName>
</protein>
<dbReference type="EnsemblBacteria" id="AAM06810">
    <property type="protein sequence ID" value="AAM06810"/>
    <property type="gene ID" value="MA_3443"/>
</dbReference>
<dbReference type="STRING" id="188937.MA_3443"/>
<feature type="domain" description="Restriction endonuclease type IV Mrr" evidence="2">
    <location>
        <begin position="193"/>
        <end position="308"/>
    </location>
</feature>
<accession>Q8TKG4</accession>
<feature type="coiled-coil region" evidence="1">
    <location>
        <begin position="145"/>
        <end position="186"/>
    </location>
</feature>
<evidence type="ECO:0000259" key="2">
    <source>
        <dbReference type="Pfam" id="PF04471"/>
    </source>
</evidence>
<name>Q8TKG4_METAC</name>
<sequence>MQPHCKSCDCNMDEPILDNFSYHYPPELLEVLIETIPTLVKSKQALLSFFRNAGVSSSTLKPYEDIVSRDRNAIKMYDIARGVLIELNEQGDKSLSTRRKILKAVVDFEDFDTCCYENRRNEARGLVWKVREIVNRKDSFTRMRIERDNEKLKNIREKEAALVAEKKKKQERIKRVQADLSSLLKSENPHKRGKDLEKVLNELFACYGILVRDSFVIKGDCSEGIIEQIDGAIELDNAYYIVEMKWWKNTIGRPEVIDHIVRIANRGGQVRGLYISFSDYSDAAISECKNALNRNVLVVLATIDEIFRVLEADADLKSWLKAKEQAAVLDKKPYVKV</sequence>
<dbReference type="SUPFAM" id="SSF52980">
    <property type="entry name" value="Restriction endonuclease-like"/>
    <property type="match status" value="1"/>
</dbReference>
<dbReference type="EMBL" id="AE010299">
    <property type="protein sequence ID" value="AAM06810.1"/>
    <property type="molecule type" value="Genomic_DNA"/>
</dbReference>
<dbReference type="GO" id="GO:0004519">
    <property type="term" value="F:endonuclease activity"/>
    <property type="evidence" value="ECO:0007669"/>
    <property type="project" value="InterPro"/>
</dbReference>
<dbReference type="Proteomes" id="UP000002487">
    <property type="component" value="Chromosome"/>
</dbReference>
<dbReference type="GO" id="GO:0009307">
    <property type="term" value="P:DNA restriction-modification system"/>
    <property type="evidence" value="ECO:0007669"/>
    <property type="project" value="InterPro"/>
</dbReference>
<dbReference type="Gene3D" id="3.40.1350.10">
    <property type="match status" value="1"/>
</dbReference>
<dbReference type="KEGG" id="mac:MA_3443"/>